<evidence type="ECO:0000256" key="1">
    <source>
        <dbReference type="ARBA" id="ARBA00022741"/>
    </source>
</evidence>
<proteinExistence type="predicted"/>
<dbReference type="SUPFAM" id="SSF52540">
    <property type="entry name" value="P-loop containing nucleoside triphosphate hydrolases"/>
    <property type="match status" value="1"/>
</dbReference>
<dbReference type="Proteomes" id="UP000240638">
    <property type="component" value="Unassembled WGS sequence"/>
</dbReference>
<dbReference type="InterPro" id="IPR017746">
    <property type="entry name" value="Cellulose_synthase_operon_BcsQ"/>
</dbReference>
<dbReference type="AlphaFoldDB" id="A0A2T3XMR3"/>
<dbReference type="GO" id="GO:0005524">
    <property type="term" value="F:ATP binding"/>
    <property type="evidence" value="ECO:0007669"/>
    <property type="project" value="UniProtKB-KW"/>
</dbReference>
<dbReference type="GO" id="GO:0051782">
    <property type="term" value="P:negative regulation of cell division"/>
    <property type="evidence" value="ECO:0007669"/>
    <property type="project" value="TreeGrafter"/>
</dbReference>
<evidence type="ECO:0000313" key="3">
    <source>
        <dbReference type="EMBL" id="PTB17811.1"/>
    </source>
</evidence>
<dbReference type="Gene3D" id="3.40.50.300">
    <property type="entry name" value="P-loop containing nucleotide triphosphate hydrolases"/>
    <property type="match status" value="1"/>
</dbReference>
<dbReference type="EMBL" id="PYUC01000016">
    <property type="protein sequence ID" value="PTB17811.1"/>
    <property type="molecule type" value="Genomic_DNA"/>
</dbReference>
<dbReference type="PANTHER" id="PTHR43384">
    <property type="entry name" value="SEPTUM SITE-DETERMINING PROTEIN MIND HOMOLOG, CHLOROPLASTIC-RELATED"/>
    <property type="match status" value="1"/>
</dbReference>
<dbReference type="GO" id="GO:0016887">
    <property type="term" value="F:ATP hydrolysis activity"/>
    <property type="evidence" value="ECO:0007669"/>
    <property type="project" value="TreeGrafter"/>
</dbReference>
<dbReference type="InterPro" id="IPR027417">
    <property type="entry name" value="P-loop_NTPase"/>
</dbReference>
<dbReference type="Pfam" id="PF06564">
    <property type="entry name" value="CBP_BcsQ"/>
    <property type="match status" value="1"/>
</dbReference>
<accession>A0A2T3XMR3</accession>
<protein>
    <submittedName>
        <fullName evidence="3">Cellulose synthase operon protein YhjQ</fullName>
    </submittedName>
</protein>
<evidence type="ECO:0000313" key="4">
    <source>
        <dbReference type="Proteomes" id="UP000240638"/>
    </source>
</evidence>
<dbReference type="GO" id="GO:0009898">
    <property type="term" value="C:cytoplasmic side of plasma membrane"/>
    <property type="evidence" value="ECO:0007669"/>
    <property type="project" value="TreeGrafter"/>
</dbReference>
<name>A0A2T3XMR3_9BURK</name>
<organism evidence="3 4">
    <name type="scientific">Trinickia symbiotica</name>
    <dbReference type="NCBI Taxonomy" id="863227"/>
    <lineage>
        <taxon>Bacteria</taxon>
        <taxon>Pseudomonadati</taxon>
        <taxon>Pseudomonadota</taxon>
        <taxon>Betaproteobacteria</taxon>
        <taxon>Burkholderiales</taxon>
        <taxon>Burkholderiaceae</taxon>
        <taxon>Trinickia</taxon>
    </lineage>
</organism>
<dbReference type="GO" id="GO:0005829">
    <property type="term" value="C:cytosol"/>
    <property type="evidence" value="ECO:0007669"/>
    <property type="project" value="TreeGrafter"/>
</dbReference>
<gene>
    <name evidence="3" type="primary">yhjQ</name>
    <name evidence="3" type="ORF">C9I57_26745</name>
</gene>
<reference evidence="3 4" key="1">
    <citation type="submission" date="2018-03" db="EMBL/GenBank/DDBJ databases">
        <title>Whole genome analyses suggest that Burkholderia sensu lato contains two further novel genera in the rhizoxinica-symbiotica group Mycetohabitans gen. nov., and Trinickia gen. nov.: implications for the evolution of diazotrophy and nodulation in the Burkholderiaceae.</title>
        <authorList>
            <person name="Estrada De Los Santos P."/>
            <person name="Palmer M."/>
            <person name="Chavez-Ramirez B."/>
            <person name="Steenkamp E.T."/>
            <person name="Hirsch A.M."/>
            <person name="Manyaka P."/>
            <person name="Maluk M."/>
            <person name="Lafos M."/>
            <person name="Crook M."/>
            <person name="Gross E."/>
            <person name="Simon M.F."/>
            <person name="Bueno Dos Reis Junior F."/>
            <person name="Poole P.S."/>
            <person name="Venter S.N."/>
            <person name="James E.K."/>
        </authorList>
    </citation>
    <scope>NUCLEOTIDE SEQUENCE [LARGE SCALE GENOMIC DNA]</scope>
    <source>
        <strain evidence="3 4">JPY-366</strain>
    </source>
</reference>
<dbReference type="RefSeq" id="WP_107153596.1">
    <property type="nucleotide sequence ID" value="NZ_PYUC01000016.1"/>
</dbReference>
<keyword evidence="2" id="KW-0067">ATP-binding</keyword>
<sequence length="259" mass="27724">MKTIALISTTGGAGRTTLTSALAVLLARRGRPVAAADLDPQNMLGAHLGLDSFAQVGLGQAMAGRVEPWRDHTWRNADGVLFAPHGETTLAERTEYESRLAAKPRWLTDALAQIDFPPRGVVLIDTARFPSQQAAQAIAAADLVLCATPLEPAACATLARRFARLHQSAARVKVVVNRLNPARDMQRDALALLRAAVGNALELVHRVHFDAAVPESLARGGWIFDDVPHSQASHDLHGLANWLDAWLDGDLADSAEPAP</sequence>
<dbReference type="PANTHER" id="PTHR43384:SF6">
    <property type="entry name" value="SEPTUM SITE-DETERMINING PROTEIN MIND HOMOLOG, CHLOROPLASTIC"/>
    <property type="match status" value="1"/>
</dbReference>
<dbReference type="NCBIfam" id="TIGR03371">
    <property type="entry name" value="cellulose_yhjQ"/>
    <property type="match status" value="1"/>
</dbReference>
<dbReference type="InterPro" id="IPR050625">
    <property type="entry name" value="ParA/MinD_ATPase"/>
</dbReference>
<evidence type="ECO:0000256" key="2">
    <source>
        <dbReference type="ARBA" id="ARBA00022840"/>
    </source>
</evidence>
<keyword evidence="1" id="KW-0547">Nucleotide-binding</keyword>
<comment type="caution">
    <text evidence="3">The sequence shown here is derived from an EMBL/GenBank/DDBJ whole genome shotgun (WGS) entry which is preliminary data.</text>
</comment>